<dbReference type="AlphaFoldDB" id="A0A396JNB8"/>
<protein>
    <submittedName>
        <fullName evidence="1">Uncharacterized protein</fullName>
    </submittedName>
</protein>
<dbReference type="Gramene" id="rna3615">
    <property type="protein sequence ID" value="RHN79779.1"/>
    <property type="gene ID" value="gene3615"/>
</dbReference>
<proteinExistence type="predicted"/>
<accession>A0A396JNB8</accession>
<sequence length="66" mass="7566">MPSGLRLKCAKILDKNAPGTFSAKKIIKKDWKMKVRTEMKLKTVWTKNAILGPQLRDQNAIKNKIE</sequence>
<evidence type="ECO:0000313" key="2">
    <source>
        <dbReference type="Proteomes" id="UP000265566"/>
    </source>
</evidence>
<comment type="caution">
    <text evidence="1">The sequence shown here is derived from an EMBL/GenBank/DDBJ whole genome shotgun (WGS) entry which is preliminary data.</text>
</comment>
<dbReference type="Proteomes" id="UP000265566">
    <property type="component" value="Chromosome 1"/>
</dbReference>
<gene>
    <name evidence="1" type="ORF">MtrunA17_Chr1g0181041</name>
</gene>
<name>A0A396JNB8_MEDTR</name>
<dbReference type="EMBL" id="PSQE01000001">
    <property type="protein sequence ID" value="RHN79779.1"/>
    <property type="molecule type" value="Genomic_DNA"/>
</dbReference>
<reference evidence="2" key="1">
    <citation type="journal article" date="2018" name="Nat. Plants">
        <title>Whole-genome landscape of Medicago truncatula symbiotic genes.</title>
        <authorList>
            <person name="Pecrix Y."/>
            <person name="Staton S.E."/>
            <person name="Sallet E."/>
            <person name="Lelandais-Briere C."/>
            <person name="Moreau S."/>
            <person name="Carrere S."/>
            <person name="Blein T."/>
            <person name="Jardinaud M.F."/>
            <person name="Latrasse D."/>
            <person name="Zouine M."/>
            <person name="Zahm M."/>
            <person name="Kreplak J."/>
            <person name="Mayjonade B."/>
            <person name="Satge C."/>
            <person name="Perez M."/>
            <person name="Cauet S."/>
            <person name="Marande W."/>
            <person name="Chantry-Darmon C."/>
            <person name="Lopez-Roques C."/>
            <person name="Bouchez O."/>
            <person name="Berard A."/>
            <person name="Debelle F."/>
            <person name="Munos S."/>
            <person name="Bendahmane A."/>
            <person name="Berges H."/>
            <person name="Niebel A."/>
            <person name="Buitink J."/>
            <person name="Frugier F."/>
            <person name="Benhamed M."/>
            <person name="Crespi M."/>
            <person name="Gouzy J."/>
            <person name="Gamas P."/>
        </authorList>
    </citation>
    <scope>NUCLEOTIDE SEQUENCE [LARGE SCALE GENOMIC DNA]</scope>
    <source>
        <strain evidence="2">cv. Jemalong A17</strain>
    </source>
</reference>
<organism evidence="1 2">
    <name type="scientific">Medicago truncatula</name>
    <name type="common">Barrel medic</name>
    <name type="synonym">Medicago tribuloides</name>
    <dbReference type="NCBI Taxonomy" id="3880"/>
    <lineage>
        <taxon>Eukaryota</taxon>
        <taxon>Viridiplantae</taxon>
        <taxon>Streptophyta</taxon>
        <taxon>Embryophyta</taxon>
        <taxon>Tracheophyta</taxon>
        <taxon>Spermatophyta</taxon>
        <taxon>Magnoliopsida</taxon>
        <taxon>eudicotyledons</taxon>
        <taxon>Gunneridae</taxon>
        <taxon>Pentapetalae</taxon>
        <taxon>rosids</taxon>
        <taxon>fabids</taxon>
        <taxon>Fabales</taxon>
        <taxon>Fabaceae</taxon>
        <taxon>Papilionoideae</taxon>
        <taxon>50 kb inversion clade</taxon>
        <taxon>NPAAA clade</taxon>
        <taxon>Hologalegina</taxon>
        <taxon>IRL clade</taxon>
        <taxon>Trifolieae</taxon>
        <taxon>Medicago</taxon>
    </lineage>
</organism>
<evidence type="ECO:0000313" key="1">
    <source>
        <dbReference type="EMBL" id="RHN79779.1"/>
    </source>
</evidence>